<reference evidence="1 2" key="1">
    <citation type="submission" date="2016-10" db="EMBL/GenBank/DDBJ databases">
        <authorList>
            <person name="de Groot N.N."/>
        </authorList>
    </citation>
    <scope>NUCLEOTIDE SEQUENCE [LARGE SCALE GENOMIC DNA]</scope>
    <source>
        <strain evidence="1 2">CGMCC 1.3442</strain>
    </source>
</reference>
<proteinExistence type="predicted"/>
<evidence type="ECO:0000313" key="1">
    <source>
        <dbReference type="EMBL" id="SDN69232.1"/>
    </source>
</evidence>
<name>A0A1H0DGE8_9BACI</name>
<evidence type="ECO:0000313" key="2">
    <source>
        <dbReference type="Proteomes" id="UP000199334"/>
    </source>
</evidence>
<dbReference type="OrthoDB" id="2971049at2"/>
<organism evidence="1 2">
    <name type="scientific">Tenuibacillus multivorans</name>
    <dbReference type="NCBI Taxonomy" id="237069"/>
    <lineage>
        <taxon>Bacteria</taxon>
        <taxon>Bacillati</taxon>
        <taxon>Bacillota</taxon>
        <taxon>Bacilli</taxon>
        <taxon>Bacillales</taxon>
        <taxon>Bacillaceae</taxon>
        <taxon>Tenuibacillus</taxon>
    </lineage>
</organism>
<protein>
    <submittedName>
        <fullName evidence="1">Uncharacterized protein</fullName>
    </submittedName>
</protein>
<accession>A0A1H0DGE8</accession>
<dbReference type="AlphaFoldDB" id="A0A1H0DGE8"/>
<gene>
    <name evidence="1" type="ORF">SAMN05216498_2862</name>
</gene>
<sequence>MLIDKDTNPNDTILYLSAVLLDHFREVKTIKINNLDDFLNDVLPKQPSFKLQLSVNFLYLIDKIEIKEGVLSYVP</sequence>
<dbReference type="RefSeq" id="WP_093857267.1">
    <property type="nucleotide sequence ID" value="NZ_FNIG01000007.1"/>
</dbReference>
<dbReference type="EMBL" id="FNIG01000007">
    <property type="protein sequence ID" value="SDN69232.1"/>
    <property type="molecule type" value="Genomic_DNA"/>
</dbReference>
<dbReference type="STRING" id="237069.SAMN05216498_2862"/>
<keyword evidence="2" id="KW-1185">Reference proteome</keyword>
<dbReference type="Proteomes" id="UP000199334">
    <property type="component" value="Unassembled WGS sequence"/>
</dbReference>